<feature type="binding site" evidence="6">
    <location>
        <position position="307"/>
    </location>
    <ligand>
        <name>Zn(2+)</name>
        <dbReference type="ChEBI" id="CHEBI:29105"/>
        <label>1</label>
    </ligand>
</feature>
<feature type="binding site" evidence="6">
    <location>
        <position position="61"/>
    </location>
    <ligand>
        <name>Zn(2+)</name>
        <dbReference type="ChEBI" id="CHEBI:29105"/>
        <label>1</label>
    </ligand>
</feature>
<dbReference type="InterPro" id="IPR004722">
    <property type="entry name" value="DHOase"/>
</dbReference>
<feature type="domain" description="Dihydroorotase catalytic" evidence="7">
    <location>
        <begin position="50"/>
        <end position="237"/>
    </location>
</feature>
<dbReference type="PROSITE" id="PS00483">
    <property type="entry name" value="DIHYDROOROTASE_2"/>
    <property type="match status" value="1"/>
</dbReference>
<comment type="catalytic activity">
    <reaction evidence="6">
        <text>(S)-dihydroorotate + H2O = N-carbamoyl-L-aspartate + H(+)</text>
        <dbReference type="Rhea" id="RHEA:24296"/>
        <dbReference type="ChEBI" id="CHEBI:15377"/>
        <dbReference type="ChEBI" id="CHEBI:15378"/>
        <dbReference type="ChEBI" id="CHEBI:30864"/>
        <dbReference type="ChEBI" id="CHEBI:32814"/>
        <dbReference type="EC" id="3.5.2.3"/>
    </reaction>
</comment>
<dbReference type="RefSeq" id="WP_274958818.1">
    <property type="nucleotide sequence ID" value="NZ_DYWQ01000058.1"/>
</dbReference>
<feature type="binding site" evidence="6">
    <location>
        <begin position="325"/>
        <end position="326"/>
    </location>
    <ligand>
        <name>substrate</name>
    </ligand>
</feature>
<evidence type="ECO:0000256" key="3">
    <source>
        <dbReference type="ARBA" id="ARBA00022723"/>
    </source>
</evidence>
<keyword evidence="6" id="KW-0862">Zinc</keyword>
<dbReference type="GO" id="GO:0004151">
    <property type="term" value="F:dihydroorotase activity"/>
    <property type="evidence" value="ECO:0007669"/>
    <property type="project" value="UniProtKB-UniRule"/>
</dbReference>
<dbReference type="HAMAP" id="MF_00220_B">
    <property type="entry name" value="PyrC_classI_B"/>
    <property type="match status" value="1"/>
</dbReference>
<reference evidence="8" key="2">
    <citation type="submission" date="2021-09" db="EMBL/GenBank/DDBJ databases">
        <authorList>
            <person name="Gilroy R."/>
        </authorList>
    </citation>
    <scope>NUCLEOTIDE SEQUENCE</scope>
    <source>
        <strain evidence="8">CHK124-7917</strain>
    </source>
</reference>
<dbReference type="Proteomes" id="UP000697330">
    <property type="component" value="Unassembled WGS sequence"/>
</dbReference>
<comment type="cofactor">
    <cofactor evidence="6">
        <name>Zn(2+)</name>
        <dbReference type="ChEBI" id="CHEBI:29105"/>
    </cofactor>
    <text evidence="6">Binds 2 Zn(2+) ions per subunit.</text>
</comment>
<dbReference type="InterPro" id="IPR032466">
    <property type="entry name" value="Metal_Hydrolase"/>
</dbReference>
<dbReference type="InterPro" id="IPR011059">
    <property type="entry name" value="Metal-dep_hydrolase_composite"/>
</dbReference>
<name>A0A921GF10_9ACTN</name>
<accession>A0A921GF10</accession>
<evidence type="ECO:0000256" key="6">
    <source>
        <dbReference type="HAMAP-Rule" id="MF_00220"/>
    </source>
</evidence>
<feature type="binding site" evidence="6">
    <location>
        <position position="280"/>
    </location>
    <ligand>
        <name>substrate</name>
    </ligand>
</feature>
<dbReference type="SUPFAM" id="SSF51556">
    <property type="entry name" value="Metallo-dependent hydrolases"/>
    <property type="match status" value="1"/>
</dbReference>
<feature type="binding site" evidence="6">
    <location>
        <position position="153"/>
    </location>
    <ligand>
        <name>Zn(2+)</name>
        <dbReference type="ChEBI" id="CHEBI:29105"/>
        <label>2</label>
    </ligand>
</feature>
<dbReference type="NCBIfam" id="TIGR00857">
    <property type="entry name" value="pyrC_multi"/>
    <property type="match status" value="1"/>
</dbReference>
<evidence type="ECO:0000256" key="2">
    <source>
        <dbReference type="ARBA" id="ARBA00010286"/>
    </source>
</evidence>
<dbReference type="SUPFAM" id="SSF51338">
    <property type="entry name" value="Composite domain of metallo-dependent hydrolases"/>
    <property type="match status" value="1"/>
</dbReference>
<comment type="caution">
    <text evidence="8">The sequence shown here is derived from an EMBL/GenBank/DDBJ whole genome shotgun (WGS) entry which is preliminary data.</text>
</comment>
<evidence type="ECO:0000313" key="9">
    <source>
        <dbReference type="Proteomes" id="UP000697330"/>
    </source>
</evidence>
<protein>
    <recommendedName>
        <fullName evidence="6">Dihydroorotase</fullName>
        <shortName evidence="6">DHOase</shortName>
        <ecNumber evidence="6">3.5.2.3</ecNumber>
    </recommendedName>
</protein>
<dbReference type="PANTHER" id="PTHR43668">
    <property type="entry name" value="ALLANTOINASE"/>
    <property type="match status" value="1"/>
</dbReference>
<dbReference type="InterPro" id="IPR024403">
    <property type="entry name" value="DHOase_cat"/>
</dbReference>
<evidence type="ECO:0000313" key="8">
    <source>
        <dbReference type="EMBL" id="HJF44883.1"/>
    </source>
</evidence>
<dbReference type="Pfam" id="PF12890">
    <property type="entry name" value="DHOase"/>
    <property type="match status" value="1"/>
</dbReference>
<dbReference type="PROSITE" id="PS00482">
    <property type="entry name" value="DIHYDROOROTASE_1"/>
    <property type="match status" value="1"/>
</dbReference>
<comment type="pathway">
    <text evidence="6">Pyrimidine metabolism; UMP biosynthesis via de novo pathway; (S)-dihydroorotate from bicarbonate: step 3/3.</text>
</comment>
<dbReference type="AlphaFoldDB" id="A0A921GF10"/>
<dbReference type="GO" id="GO:0008270">
    <property type="term" value="F:zinc ion binding"/>
    <property type="evidence" value="ECO:0007669"/>
    <property type="project" value="UniProtKB-UniRule"/>
</dbReference>
<dbReference type="GO" id="GO:0044205">
    <property type="term" value="P:'de novo' UMP biosynthetic process"/>
    <property type="evidence" value="ECO:0007669"/>
    <property type="project" value="UniProtKB-UniRule"/>
</dbReference>
<proteinExistence type="inferred from homology"/>
<feature type="binding site" evidence="6">
    <location>
        <begin position="63"/>
        <end position="65"/>
    </location>
    <ligand>
        <name>substrate</name>
    </ligand>
</feature>
<dbReference type="CDD" id="cd01317">
    <property type="entry name" value="DHOase_IIa"/>
    <property type="match status" value="1"/>
</dbReference>
<keyword evidence="5 6" id="KW-0665">Pyrimidine biosynthesis</keyword>
<dbReference type="Gene3D" id="3.20.20.140">
    <property type="entry name" value="Metal-dependent hydrolases"/>
    <property type="match status" value="1"/>
</dbReference>
<comment type="similarity">
    <text evidence="2 6">Belongs to the metallo-dependent hydrolases superfamily. DHOase family. Class I DHOase subfamily.</text>
</comment>
<evidence type="ECO:0000256" key="5">
    <source>
        <dbReference type="ARBA" id="ARBA00022975"/>
    </source>
</evidence>
<feature type="binding site" evidence="6">
    <location>
        <position position="95"/>
    </location>
    <ligand>
        <name>substrate</name>
    </ligand>
</feature>
<feature type="binding site" evidence="6">
    <location>
        <position position="233"/>
    </location>
    <ligand>
        <name>Zn(2+)</name>
        <dbReference type="ChEBI" id="CHEBI:29105"/>
        <label>2</label>
    </ligand>
</feature>
<evidence type="ECO:0000256" key="1">
    <source>
        <dbReference type="ARBA" id="ARBA00002368"/>
    </source>
</evidence>
<evidence type="ECO:0000259" key="7">
    <source>
        <dbReference type="Pfam" id="PF12890"/>
    </source>
</evidence>
<dbReference type="GO" id="GO:0004038">
    <property type="term" value="F:allantoinase activity"/>
    <property type="evidence" value="ECO:0007669"/>
    <property type="project" value="TreeGrafter"/>
</dbReference>
<feature type="active site" evidence="6">
    <location>
        <position position="307"/>
    </location>
</feature>
<dbReference type="Gene3D" id="2.30.40.10">
    <property type="entry name" value="Urease, subunit C, domain 1"/>
    <property type="match status" value="1"/>
</dbReference>
<reference evidence="8" key="1">
    <citation type="journal article" date="2021" name="PeerJ">
        <title>Extensive microbial diversity within the chicken gut microbiome revealed by metagenomics and culture.</title>
        <authorList>
            <person name="Gilroy R."/>
            <person name="Ravi A."/>
            <person name="Getino M."/>
            <person name="Pursley I."/>
            <person name="Horton D.L."/>
            <person name="Alikhan N.F."/>
            <person name="Baker D."/>
            <person name="Gharbi K."/>
            <person name="Hall N."/>
            <person name="Watson M."/>
            <person name="Adriaenssens E.M."/>
            <person name="Foster-Nyarko E."/>
            <person name="Jarju S."/>
            <person name="Secka A."/>
            <person name="Antonio M."/>
            <person name="Oren A."/>
            <person name="Chaudhuri R.R."/>
            <person name="La Ragione R."/>
            <person name="Hildebrand F."/>
            <person name="Pallen M.J."/>
        </authorList>
    </citation>
    <scope>NUCLEOTIDE SEQUENCE</scope>
    <source>
        <strain evidence="8">CHK124-7917</strain>
    </source>
</reference>
<evidence type="ECO:0000256" key="4">
    <source>
        <dbReference type="ARBA" id="ARBA00022801"/>
    </source>
</evidence>
<comment type="function">
    <text evidence="1 6">Catalyzes the reversible cyclization of carbamoyl aspartate to dihydroorotate.</text>
</comment>
<dbReference type="EMBL" id="DYWQ01000058">
    <property type="protein sequence ID" value="HJF44883.1"/>
    <property type="molecule type" value="Genomic_DNA"/>
</dbReference>
<feature type="binding site" evidence="6">
    <location>
        <position position="63"/>
    </location>
    <ligand>
        <name>Zn(2+)</name>
        <dbReference type="ChEBI" id="CHEBI:29105"/>
        <label>1</label>
    </ligand>
</feature>
<sequence length="437" mass="47270">MAYLLKGAHVVDPQVGLDDVRDVLIDGDRIAAVGEGLDAPEGAEVIDAAGKYLVPGLVDMHVHFRDPGFEYKETIETGARAATHGGFTDVATMPNTDPVTDNGAEVRYQIDRSRHAGLCHIRPIGALTVGERGETLAEIGDMVMEGAVAFSDDGHGVQSAGMMRTCMEYVSQFDKVVSAHCEVESLTTHGVINEGRASTRLGMFGWPALGEELEIYRDIELCRMTGCALHIAHISTEKGLELVRAAKAEGLPVTCEVTPHHLFLCEDDITDAYDTNLKMNPPLRTAADAAALREGILDGSIDCIVTDHAPHAPHEKDCEWEIAFFGIVGLETSLPLMLTNLVLPGTMSWSRLVEVMAVNPRRCLRLPEVRVEAGSTADLTLIDPAVEVTVSEDWLQSRSKNSAWLGQTLTGAACDVFVAGRHTLTDGEVTPVRRVLR</sequence>
<feature type="binding site" evidence="6">
    <location>
        <position position="153"/>
    </location>
    <ligand>
        <name>Zn(2+)</name>
        <dbReference type="ChEBI" id="CHEBI:29105"/>
        <label>1</label>
    </ligand>
</feature>
<gene>
    <name evidence="6" type="primary">pyrC</name>
    <name evidence="8" type="ORF">K8U72_03755</name>
</gene>
<dbReference type="PANTHER" id="PTHR43668:SF2">
    <property type="entry name" value="ALLANTOINASE"/>
    <property type="match status" value="1"/>
</dbReference>
<keyword evidence="3 6" id="KW-0479">Metal-binding</keyword>
<dbReference type="InterPro" id="IPR002195">
    <property type="entry name" value="Dihydroorotase_CS"/>
</dbReference>
<dbReference type="GO" id="GO:0006145">
    <property type="term" value="P:purine nucleobase catabolic process"/>
    <property type="evidence" value="ECO:0007669"/>
    <property type="project" value="TreeGrafter"/>
</dbReference>
<organism evidence="8 9">
    <name type="scientific">Thermophilibacter provencensis</name>
    <dbReference type="NCBI Taxonomy" id="1852386"/>
    <lineage>
        <taxon>Bacteria</taxon>
        <taxon>Bacillati</taxon>
        <taxon>Actinomycetota</taxon>
        <taxon>Coriobacteriia</taxon>
        <taxon>Coriobacteriales</taxon>
        <taxon>Atopobiaceae</taxon>
        <taxon>Thermophilibacter</taxon>
    </lineage>
</organism>
<keyword evidence="4 6" id="KW-0378">Hydrolase</keyword>
<dbReference type="GO" id="GO:0005737">
    <property type="term" value="C:cytoplasm"/>
    <property type="evidence" value="ECO:0007669"/>
    <property type="project" value="TreeGrafter"/>
</dbReference>
<dbReference type="InterPro" id="IPR050138">
    <property type="entry name" value="DHOase/Allantoinase_Hydrolase"/>
</dbReference>
<dbReference type="EC" id="3.5.2.3" evidence="6"/>
<feature type="binding site" evidence="6">
    <location>
        <position position="311"/>
    </location>
    <ligand>
        <name>substrate</name>
    </ligand>
</feature>
<feature type="binding site" evidence="6">
    <location>
        <position position="180"/>
    </location>
    <ligand>
        <name>Zn(2+)</name>
        <dbReference type="ChEBI" id="CHEBI:29105"/>
        <label>2</label>
    </ligand>
</feature>